<feature type="transmembrane region" description="Helical" evidence="1">
    <location>
        <begin position="81"/>
        <end position="106"/>
    </location>
</feature>
<keyword evidence="1" id="KW-1133">Transmembrane helix</keyword>
<dbReference type="Proteomes" id="UP000768567">
    <property type="component" value="Unassembled WGS sequence"/>
</dbReference>
<accession>A0ABR9R0U6</accession>
<keyword evidence="3" id="KW-1185">Reference proteome</keyword>
<evidence type="ECO:0000313" key="3">
    <source>
        <dbReference type="Proteomes" id="UP000768567"/>
    </source>
</evidence>
<feature type="transmembrane region" description="Helical" evidence="1">
    <location>
        <begin position="112"/>
        <end position="131"/>
    </location>
</feature>
<feature type="transmembrane region" description="Helical" evidence="1">
    <location>
        <begin position="143"/>
        <end position="161"/>
    </location>
</feature>
<keyword evidence="1" id="KW-0472">Membrane</keyword>
<keyword evidence="1" id="KW-0812">Transmembrane</keyword>
<name>A0ABR9R0U6_9FIRM</name>
<protein>
    <recommendedName>
        <fullName evidence="4">UbiA prenyltransferase family protein</fullName>
    </recommendedName>
</protein>
<comment type="caution">
    <text evidence="2">The sequence shown here is derived from an EMBL/GenBank/DDBJ whole genome shotgun (WGS) entry which is preliminary data.</text>
</comment>
<evidence type="ECO:0000256" key="1">
    <source>
        <dbReference type="SAM" id="Phobius"/>
    </source>
</evidence>
<proteinExistence type="predicted"/>
<dbReference type="EMBL" id="JADCKC010000001">
    <property type="protein sequence ID" value="MBE5036753.1"/>
    <property type="molecule type" value="Genomic_DNA"/>
</dbReference>
<dbReference type="Pfam" id="PF20357">
    <property type="entry name" value="DUF6652"/>
    <property type="match status" value="1"/>
</dbReference>
<dbReference type="RefSeq" id="WP_193500038.1">
    <property type="nucleotide sequence ID" value="NZ_JADCKC010000001.1"/>
</dbReference>
<feature type="transmembrane region" description="Helical" evidence="1">
    <location>
        <begin position="36"/>
        <end position="60"/>
    </location>
</feature>
<evidence type="ECO:0000313" key="2">
    <source>
        <dbReference type="EMBL" id="MBE5036753.1"/>
    </source>
</evidence>
<feature type="transmembrane region" description="Helical" evidence="1">
    <location>
        <begin position="7"/>
        <end position="30"/>
    </location>
</feature>
<sequence>MIRSKWPFYCLMAAPYLFVAASVAVYLVAGGLSGDGPAGVCLLLVLMLAGVCVPATANALRLSAGEGDGRELLRWTRRVKLSLIPFYLLLFLTTLILAITLVGLVLVPALLLVGYVMLLPSSMYGLAALRLIRRQGLLDDRRYRTHAILLFVLAADVISVADLHEFLPGGEK</sequence>
<organism evidence="2 3">
    <name type="scientific">Gemmiger gallinarum</name>
    <dbReference type="NCBI Taxonomy" id="2779354"/>
    <lineage>
        <taxon>Bacteria</taxon>
        <taxon>Bacillati</taxon>
        <taxon>Bacillota</taxon>
        <taxon>Clostridia</taxon>
        <taxon>Eubacteriales</taxon>
        <taxon>Gemmiger</taxon>
    </lineage>
</organism>
<reference evidence="2 3" key="1">
    <citation type="submission" date="2020-10" db="EMBL/GenBank/DDBJ databases">
        <title>ChiBAC.</title>
        <authorList>
            <person name="Zenner C."/>
            <person name="Hitch T.C.A."/>
            <person name="Clavel T."/>
        </authorList>
    </citation>
    <scope>NUCLEOTIDE SEQUENCE [LARGE SCALE GENOMIC DNA]</scope>
    <source>
        <strain evidence="2 3">DSM 109015</strain>
    </source>
</reference>
<evidence type="ECO:0008006" key="4">
    <source>
        <dbReference type="Google" id="ProtNLM"/>
    </source>
</evidence>
<gene>
    <name evidence="2" type="ORF">INF35_02995</name>
</gene>
<dbReference type="InterPro" id="IPR046594">
    <property type="entry name" value="DUF6652"/>
</dbReference>